<protein>
    <submittedName>
        <fullName evidence="7">Transcriptional regulator</fullName>
    </submittedName>
</protein>
<dbReference type="Proteomes" id="UP000199013">
    <property type="component" value="Unassembled WGS sequence"/>
</dbReference>
<dbReference type="SUPFAM" id="SSF48498">
    <property type="entry name" value="Tetracyclin repressor-like, C-terminal domain"/>
    <property type="match status" value="1"/>
</dbReference>
<keyword evidence="3" id="KW-0804">Transcription</keyword>
<dbReference type="InterPro" id="IPR036271">
    <property type="entry name" value="Tet_transcr_reg_TetR-rel_C_sf"/>
</dbReference>
<feature type="DNA-binding region" description="H-T-H motif" evidence="4">
    <location>
        <begin position="40"/>
        <end position="59"/>
    </location>
</feature>
<dbReference type="Pfam" id="PF00440">
    <property type="entry name" value="TetR_N"/>
    <property type="match status" value="1"/>
</dbReference>
<feature type="compositionally biased region" description="Basic and acidic residues" evidence="5">
    <location>
        <begin position="7"/>
        <end position="20"/>
    </location>
</feature>
<sequence>MGPDHVTPSERRMRSDARDNRDKVLRAARAVFAEEGAHASLNRIAQRAGVGPGTLYRHFPSLQALLVAIIRDDVDRLCAAGHELLGHPDPGDALRIWLRKVAVHATAMRGLVAAQMLAVSGSDADAALAACHDEIRAAGSALLDRMRPHGAVTTDIDIGDLLTLVNAVAWASEQAHDDPRLLDRLMTFVGRGLG</sequence>
<feature type="region of interest" description="Disordered" evidence="5">
    <location>
        <begin position="1"/>
        <end position="20"/>
    </location>
</feature>
<evidence type="ECO:0000256" key="3">
    <source>
        <dbReference type="ARBA" id="ARBA00023163"/>
    </source>
</evidence>
<dbReference type="GO" id="GO:0000976">
    <property type="term" value="F:transcription cis-regulatory region binding"/>
    <property type="evidence" value="ECO:0007669"/>
    <property type="project" value="TreeGrafter"/>
</dbReference>
<proteinExistence type="predicted"/>
<dbReference type="AlphaFoldDB" id="A0A1C3P6B8"/>
<evidence type="ECO:0000256" key="4">
    <source>
        <dbReference type="PROSITE-ProRule" id="PRU00335"/>
    </source>
</evidence>
<evidence type="ECO:0000256" key="5">
    <source>
        <dbReference type="SAM" id="MobiDB-lite"/>
    </source>
</evidence>
<dbReference type="EMBL" id="FLUV01001886">
    <property type="protein sequence ID" value="SBW25336.1"/>
    <property type="molecule type" value="Genomic_DNA"/>
</dbReference>
<dbReference type="InterPro" id="IPR049445">
    <property type="entry name" value="TetR_SbtR-like_C"/>
</dbReference>
<keyword evidence="2 4" id="KW-0238">DNA-binding</keyword>
<name>A0A1C3P6B8_9ACTN</name>
<accession>A0A1C3P6B8</accession>
<reference evidence="8" key="1">
    <citation type="submission" date="2016-02" db="EMBL/GenBank/DDBJ databases">
        <authorList>
            <person name="Wibberg D."/>
        </authorList>
    </citation>
    <scope>NUCLEOTIDE SEQUENCE [LARGE SCALE GENOMIC DNA]</scope>
</reference>
<dbReference type="Pfam" id="PF21597">
    <property type="entry name" value="TetR_C_43"/>
    <property type="match status" value="1"/>
</dbReference>
<evidence type="ECO:0000256" key="1">
    <source>
        <dbReference type="ARBA" id="ARBA00023015"/>
    </source>
</evidence>
<evidence type="ECO:0000259" key="6">
    <source>
        <dbReference type="PROSITE" id="PS50977"/>
    </source>
</evidence>
<dbReference type="PROSITE" id="PS50977">
    <property type="entry name" value="HTH_TETR_2"/>
    <property type="match status" value="1"/>
</dbReference>
<dbReference type="InterPro" id="IPR001647">
    <property type="entry name" value="HTH_TetR"/>
</dbReference>
<gene>
    <name evidence="7" type="ORF">FDG2_4498</name>
</gene>
<keyword evidence="8" id="KW-1185">Reference proteome</keyword>
<feature type="domain" description="HTH tetR-type" evidence="6">
    <location>
        <begin position="18"/>
        <end position="77"/>
    </location>
</feature>
<dbReference type="GO" id="GO:0003700">
    <property type="term" value="F:DNA-binding transcription factor activity"/>
    <property type="evidence" value="ECO:0007669"/>
    <property type="project" value="TreeGrafter"/>
</dbReference>
<evidence type="ECO:0000313" key="7">
    <source>
        <dbReference type="EMBL" id="SBW25336.1"/>
    </source>
</evidence>
<dbReference type="InterPro" id="IPR009057">
    <property type="entry name" value="Homeodomain-like_sf"/>
</dbReference>
<evidence type="ECO:0000313" key="8">
    <source>
        <dbReference type="Proteomes" id="UP000199013"/>
    </source>
</evidence>
<dbReference type="SUPFAM" id="SSF46689">
    <property type="entry name" value="Homeodomain-like"/>
    <property type="match status" value="1"/>
</dbReference>
<dbReference type="Gene3D" id="1.10.357.10">
    <property type="entry name" value="Tetracycline Repressor, domain 2"/>
    <property type="match status" value="1"/>
</dbReference>
<evidence type="ECO:0000256" key="2">
    <source>
        <dbReference type="ARBA" id="ARBA00023125"/>
    </source>
</evidence>
<organism evidence="7 8">
    <name type="scientific">Candidatus Protofrankia californiensis</name>
    <dbReference type="NCBI Taxonomy" id="1839754"/>
    <lineage>
        <taxon>Bacteria</taxon>
        <taxon>Bacillati</taxon>
        <taxon>Actinomycetota</taxon>
        <taxon>Actinomycetes</taxon>
        <taxon>Frankiales</taxon>
        <taxon>Frankiaceae</taxon>
        <taxon>Protofrankia</taxon>
    </lineage>
</organism>
<dbReference type="InterPro" id="IPR050109">
    <property type="entry name" value="HTH-type_TetR-like_transc_reg"/>
</dbReference>
<dbReference type="PANTHER" id="PTHR30055:SF234">
    <property type="entry name" value="HTH-TYPE TRANSCRIPTIONAL REGULATOR BETI"/>
    <property type="match status" value="1"/>
</dbReference>
<dbReference type="PRINTS" id="PR00455">
    <property type="entry name" value="HTHTETR"/>
</dbReference>
<keyword evidence="1" id="KW-0805">Transcription regulation</keyword>
<dbReference type="PANTHER" id="PTHR30055">
    <property type="entry name" value="HTH-TYPE TRANSCRIPTIONAL REGULATOR RUTR"/>
    <property type="match status" value="1"/>
</dbReference>